<gene>
    <name evidence="1" type="ORF">COU47_03465</name>
</gene>
<organism evidence="1 2">
    <name type="scientific">Candidatus Niyogibacteria bacterium CG10_big_fil_rev_8_21_14_0_10_46_36</name>
    <dbReference type="NCBI Taxonomy" id="1974726"/>
    <lineage>
        <taxon>Bacteria</taxon>
        <taxon>Candidatus Niyogiibacteriota</taxon>
    </lineage>
</organism>
<dbReference type="Proteomes" id="UP000231503">
    <property type="component" value="Unassembled WGS sequence"/>
</dbReference>
<dbReference type="EMBL" id="PFCO01000008">
    <property type="protein sequence ID" value="PIR69402.1"/>
    <property type="molecule type" value="Genomic_DNA"/>
</dbReference>
<evidence type="ECO:0000313" key="2">
    <source>
        <dbReference type="Proteomes" id="UP000231503"/>
    </source>
</evidence>
<dbReference type="AlphaFoldDB" id="A0A2H0TCX0"/>
<protein>
    <submittedName>
        <fullName evidence="1">Uncharacterized protein</fullName>
    </submittedName>
</protein>
<proteinExistence type="predicted"/>
<sequence>MTEWSSIIPRLLKVIMSISYRDDLLDAIRNDAALNSALQATPYVAFLSKLNAEERKGSDIGKQWASLPKREPKKAKKKARLSSEAAALEKRIKLELAQFVHSGNIKSEDDVDALYEQIRSSFGKDIKITQYRFGKRKYKSLIDDLLWTGGKDGTFTALKEIVRKDLPIEKFSEYHPHIPVSLVEKKKQEISGVTQTSLPVKLLPGVGRLTDDIRHADANFSFPGNSYHEPFVISGGKSDFSFIVINGPQVGMQYSKVIAENPVRCALAQAERDKCDAVLLTGTIDVDTKKAAGPTKALRALFSGRNTNVDMLNPIYQKEAKSILSEAMGRDIVYETTAEIFSNLLSGWRKITIQPDEQPEFNGDVFIVFGPKEEEIILAGAYWELHYNTMRKIDLILAEISVARSGLARAKKNGNTREERKLENKLLELQDLRTRTRMTNVSVEDWKKMYRKMLAFVVRSFEQTIPNAKVINKGTTYLKVNGSVFEMHIPSTLQVTDALLSKFVGSYAHATLRKSFADTVVICHPYAINHRVTAREIDAEGKRRSAEIHVAPICVDGVILRDRIKTITKSVHAIQRAVFHPLFNPGVLKFRCAKGLITTSMFGIDALRKHLRILSGAESKTKIADKYIYLFVGTDPHWGSRSKEFIWCDERREYLGMTECAFHLLRKYRNMKSLGVHMFVSNDDITQGHHFPSQKQPHQNQMPYDFFEKKWGEAIAEAEKVAENNDPKALFKLLRDMRDLSLDQIRVRGIDWVRDQLEEVLYRHLKPNVDIFDGILSSGTRAGLIVKGASHYLQTQFDRRDIGLINFGDGNHFSKTTDRNLMENTIVAQYLRLLLGQMKKWEKEKDLLDALVRDPIHGNQFIGWGTVEAPGGYVWAFDLRSSPTGLGIDWNDPFLKMSRNDMKRGNFTRFFENKYTVKVVGDKHFYTTQCTAQALYLMGPPGTSTDVYGELGFPPNNTGILFVGLPAEGPDAGPILFRPLLYDRLREYIEEKKPFDWDSFLPNPL</sequence>
<evidence type="ECO:0000313" key="1">
    <source>
        <dbReference type="EMBL" id="PIR69402.1"/>
    </source>
</evidence>
<name>A0A2H0TCX0_9BACT</name>
<accession>A0A2H0TCX0</accession>
<reference evidence="2" key="1">
    <citation type="submission" date="2017-09" db="EMBL/GenBank/DDBJ databases">
        <title>Depth-based differentiation of microbial function through sediment-hosted aquifers and enrichment of novel symbionts in the deep terrestrial subsurface.</title>
        <authorList>
            <person name="Probst A.J."/>
            <person name="Ladd B."/>
            <person name="Jarett J.K."/>
            <person name="Geller-Mcgrath D.E."/>
            <person name="Sieber C.M.K."/>
            <person name="Emerson J.B."/>
            <person name="Anantharaman K."/>
            <person name="Thomas B.C."/>
            <person name="Malmstrom R."/>
            <person name="Stieglmeier M."/>
            <person name="Klingl A."/>
            <person name="Woyke T."/>
            <person name="Ryan C.M."/>
            <person name="Banfield J.F."/>
        </authorList>
    </citation>
    <scope>NUCLEOTIDE SEQUENCE [LARGE SCALE GENOMIC DNA]</scope>
</reference>
<comment type="caution">
    <text evidence="1">The sequence shown here is derived from an EMBL/GenBank/DDBJ whole genome shotgun (WGS) entry which is preliminary data.</text>
</comment>